<feature type="domain" description="Era-type G" evidence="8">
    <location>
        <begin position="62"/>
        <end position="292"/>
    </location>
</feature>
<evidence type="ECO:0000256" key="2">
    <source>
        <dbReference type="ARBA" id="ARBA00019149"/>
    </source>
</evidence>
<dbReference type="SUPFAM" id="SSF52540">
    <property type="entry name" value="P-loop containing nucleoside triphosphate hydrolases"/>
    <property type="match status" value="1"/>
</dbReference>
<dbReference type="InterPro" id="IPR005225">
    <property type="entry name" value="Small_GTP-bd"/>
</dbReference>
<dbReference type="NCBIfam" id="TIGR00231">
    <property type="entry name" value="small_GTP"/>
    <property type="match status" value="1"/>
</dbReference>
<reference evidence="10" key="1">
    <citation type="submission" date="2011-08" db="EMBL/GenBank/DDBJ databases">
        <authorList>
            <person name="Rombauts S."/>
        </authorList>
    </citation>
    <scope>NUCLEOTIDE SEQUENCE</scope>
    <source>
        <strain evidence="10">London</strain>
    </source>
</reference>
<dbReference type="InterPro" id="IPR009019">
    <property type="entry name" value="KH_sf_prok-type"/>
</dbReference>
<evidence type="ECO:0000256" key="7">
    <source>
        <dbReference type="PROSITE-ProRule" id="PRU01050"/>
    </source>
</evidence>
<evidence type="ECO:0000313" key="10">
    <source>
        <dbReference type="Proteomes" id="UP000015104"/>
    </source>
</evidence>
<dbReference type="PANTHER" id="PTHR42698:SF1">
    <property type="entry name" value="GTPASE ERA, MITOCHONDRIAL"/>
    <property type="match status" value="1"/>
</dbReference>
<feature type="region of interest" description="G3" evidence="7">
    <location>
        <begin position="117"/>
        <end position="120"/>
    </location>
</feature>
<dbReference type="GO" id="GO:0019843">
    <property type="term" value="F:rRNA binding"/>
    <property type="evidence" value="ECO:0007669"/>
    <property type="project" value="TreeGrafter"/>
</dbReference>
<keyword evidence="4" id="KW-0694">RNA-binding</keyword>
<feature type="region of interest" description="G4" evidence="7">
    <location>
        <begin position="186"/>
        <end position="189"/>
    </location>
</feature>
<name>T1JVG4_TETUR</name>
<dbReference type="InterPro" id="IPR030388">
    <property type="entry name" value="G_ERA_dom"/>
</dbReference>
<dbReference type="CDD" id="cd22534">
    <property type="entry name" value="KH-II_Era"/>
    <property type="match status" value="1"/>
</dbReference>
<dbReference type="eggNOG" id="KOG1423">
    <property type="taxonomic scope" value="Eukaryota"/>
</dbReference>
<dbReference type="Pfam" id="PF01926">
    <property type="entry name" value="MMR_HSR1"/>
    <property type="match status" value="1"/>
</dbReference>
<dbReference type="InterPro" id="IPR005662">
    <property type="entry name" value="GTPase_Era-like"/>
</dbReference>
<keyword evidence="3 7" id="KW-0547">Nucleotide-binding</keyword>
<dbReference type="GO" id="GO:0043024">
    <property type="term" value="F:ribosomal small subunit binding"/>
    <property type="evidence" value="ECO:0007669"/>
    <property type="project" value="TreeGrafter"/>
</dbReference>
<dbReference type="GO" id="GO:0005759">
    <property type="term" value="C:mitochondrial matrix"/>
    <property type="evidence" value="ECO:0007669"/>
    <property type="project" value="TreeGrafter"/>
</dbReference>
<evidence type="ECO:0000256" key="1">
    <source>
        <dbReference type="ARBA" id="ARBA00007921"/>
    </source>
</evidence>
<organism evidence="9 10">
    <name type="scientific">Tetranychus urticae</name>
    <name type="common">Two-spotted spider mite</name>
    <dbReference type="NCBI Taxonomy" id="32264"/>
    <lineage>
        <taxon>Eukaryota</taxon>
        <taxon>Metazoa</taxon>
        <taxon>Ecdysozoa</taxon>
        <taxon>Arthropoda</taxon>
        <taxon>Chelicerata</taxon>
        <taxon>Arachnida</taxon>
        <taxon>Acari</taxon>
        <taxon>Acariformes</taxon>
        <taxon>Trombidiformes</taxon>
        <taxon>Prostigmata</taxon>
        <taxon>Eleutherengona</taxon>
        <taxon>Raphignathae</taxon>
        <taxon>Tetranychoidea</taxon>
        <taxon>Tetranychidae</taxon>
        <taxon>Tetranychus</taxon>
    </lineage>
</organism>
<protein>
    <recommendedName>
        <fullName evidence="2">GTPase Era, mitochondrial</fullName>
    </recommendedName>
    <alternativeName>
        <fullName evidence="6">ERA-like protein 1</fullName>
    </alternativeName>
</protein>
<dbReference type="EnsemblMetazoa" id="tetur02g04510.1">
    <property type="protein sequence ID" value="tetur02g04510.1"/>
    <property type="gene ID" value="tetur02g04510"/>
</dbReference>
<evidence type="ECO:0000256" key="3">
    <source>
        <dbReference type="ARBA" id="ARBA00022741"/>
    </source>
</evidence>
<dbReference type="Proteomes" id="UP000015104">
    <property type="component" value="Unassembled WGS sequence"/>
</dbReference>
<keyword evidence="5 7" id="KW-0342">GTP-binding</keyword>
<dbReference type="InterPro" id="IPR015946">
    <property type="entry name" value="KH_dom-like_a/b"/>
</dbReference>
<dbReference type="InterPro" id="IPR004044">
    <property type="entry name" value="KH_dom_type_2"/>
</dbReference>
<evidence type="ECO:0000259" key="8">
    <source>
        <dbReference type="PROSITE" id="PS51713"/>
    </source>
</evidence>
<feature type="region of interest" description="G2" evidence="7">
    <location>
        <begin position="96"/>
        <end position="100"/>
    </location>
</feature>
<dbReference type="STRING" id="32264.T1JVG4"/>
<evidence type="ECO:0000256" key="6">
    <source>
        <dbReference type="ARBA" id="ARBA00030975"/>
    </source>
</evidence>
<dbReference type="HOGENOM" id="CLU_038009_2_1_1"/>
<proteinExistence type="inferred from homology"/>
<feature type="region of interest" description="G5" evidence="7">
    <location>
        <begin position="270"/>
        <end position="272"/>
    </location>
</feature>
<dbReference type="SUPFAM" id="SSF54814">
    <property type="entry name" value="Prokaryotic type KH domain (KH-domain type II)"/>
    <property type="match status" value="1"/>
</dbReference>
<dbReference type="InterPro" id="IPR006073">
    <property type="entry name" value="GTP-bd"/>
</dbReference>
<dbReference type="Gene3D" id="3.30.300.20">
    <property type="match status" value="1"/>
</dbReference>
<dbReference type="KEGG" id="tut:107371746"/>
<keyword evidence="10" id="KW-1185">Reference proteome</keyword>
<sequence length="409" mass="46739">MTSLISEIRFHLLVNLKRSSASFIRLLSDTTNDDLYYNRIPKSKEEYLRRKSLPVDQPEEPKLNRVAIIGLPNAGKSTLVNQLTGLKVTSVSRKVHTTRKNIIGVFNEGSTQVELLDTPGLVKLKHCVDFNLEHTMYHNPRLSAKVADLIAVLVDVSQKRYRNFLDHETFKILTKHKDKKSILVLNKVDKLDKKSILLEVVNRLTGSFIEGKSIEGKEKFVKHSGKKSIDALISETERHLRITEDPQPVDSSREDLFNLYWPYFSKVFMISALTNDGVEDLREYMIATAKPCSWKYNSSIVTNQDPQSLAISIVREKFLDFGYWDTPYLLKFQVEAWEVDVMNNLHIVIIALCPKNNKMTSIIGPEGATIARISAEARQELMDTFNCQVRLKVIVKCTEKIDPNESSQK</sequence>
<dbReference type="PROSITE" id="PS51713">
    <property type="entry name" value="G_ERA"/>
    <property type="match status" value="1"/>
</dbReference>
<dbReference type="EMBL" id="CAEY01000794">
    <property type="status" value="NOT_ANNOTATED_CDS"/>
    <property type="molecule type" value="Genomic_DNA"/>
</dbReference>
<dbReference type="PANTHER" id="PTHR42698">
    <property type="entry name" value="GTPASE ERA"/>
    <property type="match status" value="1"/>
</dbReference>
<dbReference type="Pfam" id="PF07650">
    <property type="entry name" value="KH_2"/>
    <property type="match status" value="1"/>
</dbReference>
<accession>T1JVG4</accession>
<reference evidence="9" key="2">
    <citation type="submission" date="2015-06" db="UniProtKB">
        <authorList>
            <consortium name="EnsemblMetazoa"/>
        </authorList>
    </citation>
    <scope>IDENTIFICATION</scope>
</reference>
<dbReference type="GO" id="GO:0005525">
    <property type="term" value="F:GTP binding"/>
    <property type="evidence" value="ECO:0007669"/>
    <property type="project" value="UniProtKB-UniRule"/>
</dbReference>
<dbReference type="OMA" id="WAEVDVI"/>
<evidence type="ECO:0000256" key="4">
    <source>
        <dbReference type="ARBA" id="ARBA00022884"/>
    </source>
</evidence>
<dbReference type="CDD" id="cd04163">
    <property type="entry name" value="Era"/>
    <property type="match status" value="1"/>
</dbReference>
<dbReference type="Gene3D" id="3.40.50.300">
    <property type="entry name" value="P-loop containing nucleotide triphosphate hydrolases"/>
    <property type="match status" value="1"/>
</dbReference>
<dbReference type="OrthoDB" id="8954335at2759"/>
<dbReference type="AlphaFoldDB" id="T1JVG4"/>
<comment type="similarity">
    <text evidence="1 7">Belongs to the TRAFAC class TrmE-Era-EngA-EngB-Septin-like GTPase superfamily. Era GTPase family.</text>
</comment>
<evidence type="ECO:0000313" key="9">
    <source>
        <dbReference type="EnsemblMetazoa" id="tetur02g04510.1"/>
    </source>
</evidence>
<dbReference type="GO" id="GO:0000028">
    <property type="term" value="P:ribosomal small subunit assembly"/>
    <property type="evidence" value="ECO:0007669"/>
    <property type="project" value="TreeGrafter"/>
</dbReference>
<gene>
    <name evidence="9" type="primary">107371746</name>
</gene>
<dbReference type="InterPro" id="IPR027417">
    <property type="entry name" value="P-loop_NTPase"/>
</dbReference>
<feature type="region of interest" description="G1" evidence="7">
    <location>
        <begin position="70"/>
        <end position="77"/>
    </location>
</feature>
<evidence type="ECO:0000256" key="5">
    <source>
        <dbReference type="ARBA" id="ARBA00023134"/>
    </source>
</evidence>